<reference evidence="5" key="1">
    <citation type="submission" date="2020-03" db="EMBL/GenBank/DDBJ databases">
        <authorList>
            <person name="Guo F."/>
        </authorList>
    </citation>
    <scope>NUCLEOTIDE SEQUENCE</scope>
    <source>
        <strain evidence="5">JCM 30134</strain>
    </source>
</reference>
<dbReference type="Gene3D" id="1.10.10.10">
    <property type="entry name" value="Winged helix-like DNA-binding domain superfamily/Winged helix DNA-binding domain"/>
    <property type="match status" value="1"/>
</dbReference>
<dbReference type="PANTHER" id="PTHR30363">
    <property type="entry name" value="HTH-TYPE TRANSCRIPTIONAL REGULATOR SRLR-RELATED"/>
    <property type="match status" value="1"/>
</dbReference>
<dbReference type="PROSITE" id="PS51000">
    <property type="entry name" value="HTH_DEOR_2"/>
    <property type="match status" value="1"/>
</dbReference>
<gene>
    <name evidence="5" type="ORF">G8770_14610</name>
</gene>
<dbReference type="SUPFAM" id="SSF100950">
    <property type="entry name" value="NagB/RpiA/CoA transferase-like"/>
    <property type="match status" value="1"/>
</dbReference>
<accession>A0A9E5JUG5</accession>
<protein>
    <submittedName>
        <fullName evidence="5">DeoR/GlpR transcriptional regulator</fullName>
    </submittedName>
</protein>
<evidence type="ECO:0000259" key="4">
    <source>
        <dbReference type="PROSITE" id="PS51000"/>
    </source>
</evidence>
<dbReference type="EMBL" id="JAAONZ010000012">
    <property type="protein sequence ID" value="NHO66779.1"/>
    <property type="molecule type" value="Genomic_DNA"/>
</dbReference>
<keyword evidence="3" id="KW-0804">Transcription</keyword>
<keyword evidence="2" id="KW-0238">DNA-binding</keyword>
<dbReference type="SUPFAM" id="SSF46785">
    <property type="entry name" value="Winged helix' DNA-binding domain"/>
    <property type="match status" value="1"/>
</dbReference>
<dbReference type="PRINTS" id="PR00037">
    <property type="entry name" value="HTHLACR"/>
</dbReference>
<evidence type="ECO:0000256" key="1">
    <source>
        <dbReference type="ARBA" id="ARBA00023015"/>
    </source>
</evidence>
<dbReference type="GO" id="GO:0003700">
    <property type="term" value="F:DNA-binding transcription factor activity"/>
    <property type="evidence" value="ECO:0007669"/>
    <property type="project" value="InterPro"/>
</dbReference>
<comment type="caution">
    <text evidence="5">The sequence shown here is derived from an EMBL/GenBank/DDBJ whole genome shotgun (WGS) entry which is preliminary data.</text>
</comment>
<dbReference type="RefSeq" id="WP_167188237.1">
    <property type="nucleotide sequence ID" value="NZ_JAAONZ010000012.1"/>
</dbReference>
<keyword evidence="6" id="KW-1185">Reference proteome</keyword>
<dbReference type="SMART" id="SM00420">
    <property type="entry name" value="HTH_DEOR"/>
    <property type="match status" value="1"/>
</dbReference>
<evidence type="ECO:0000313" key="5">
    <source>
        <dbReference type="EMBL" id="NHO66779.1"/>
    </source>
</evidence>
<dbReference type="InterPro" id="IPR018356">
    <property type="entry name" value="Tscrpt_reg_HTH_DeoR_CS"/>
</dbReference>
<dbReference type="Pfam" id="PF00455">
    <property type="entry name" value="DeoRC"/>
    <property type="match status" value="1"/>
</dbReference>
<dbReference type="InterPro" id="IPR037171">
    <property type="entry name" value="NagB/RpiA_transferase-like"/>
</dbReference>
<evidence type="ECO:0000256" key="2">
    <source>
        <dbReference type="ARBA" id="ARBA00023125"/>
    </source>
</evidence>
<proteinExistence type="predicted"/>
<dbReference type="Gene3D" id="3.40.50.1360">
    <property type="match status" value="1"/>
</dbReference>
<feature type="domain" description="HTH deoR-type" evidence="4">
    <location>
        <begin position="3"/>
        <end position="58"/>
    </location>
</feature>
<evidence type="ECO:0000256" key="3">
    <source>
        <dbReference type="ARBA" id="ARBA00023163"/>
    </source>
</evidence>
<name>A0A9E5JUG5_9GAMM</name>
<keyword evidence="1" id="KW-0805">Transcription regulation</keyword>
<dbReference type="GO" id="GO:0003677">
    <property type="term" value="F:DNA binding"/>
    <property type="evidence" value="ECO:0007669"/>
    <property type="project" value="UniProtKB-KW"/>
</dbReference>
<dbReference type="PROSITE" id="PS00894">
    <property type="entry name" value="HTH_DEOR_1"/>
    <property type="match status" value="1"/>
</dbReference>
<dbReference type="SMART" id="SM01134">
    <property type="entry name" value="DeoRC"/>
    <property type="match status" value="1"/>
</dbReference>
<dbReference type="InterPro" id="IPR036390">
    <property type="entry name" value="WH_DNA-bd_sf"/>
</dbReference>
<dbReference type="InterPro" id="IPR050313">
    <property type="entry name" value="Carb_Metab_HTH_regulators"/>
</dbReference>
<dbReference type="InterPro" id="IPR036388">
    <property type="entry name" value="WH-like_DNA-bd_sf"/>
</dbReference>
<dbReference type="InterPro" id="IPR014036">
    <property type="entry name" value="DeoR-like_C"/>
</dbReference>
<sequence>MLEKERQQLILDMLTEQNFASVRTLSDQLNSSEATIRRDLAKLEDVGRLKRIRGGAQVLEMEKQTRRPSLQGTAFLAAKEKQASVKRRIAEKAVELCVDGESIIVNGGSSTYMMGEFLAQRRVSVLTNSYYLARDLIDNSDIQVTLPGGEVYRKQGIILSAFDNDTIQNYHGSKMFMGTPGIGDYGVMESDPLLIRAEQKLMKQADQLIILADSSKIGVRSNFIFEPLENVDILITDTHAEDRYIQLFEQHGINVIMVERENSLDKH</sequence>
<organism evidence="5 6">
    <name type="scientific">Pseudomaricurvus hydrocarbonicus</name>
    <dbReference type="NCBI Taxonomy" id="1470433"/>
    <lineage>
        <taxon>Bacteria</taxon>
        <taxon>Pseudomonadati</taxon>
        <taxon>Pseudomonadota</taxon>
        <taxon>Gammaproteobacteria</taxon>
        <taxon>Cellvibrionales</taxon>
        <taxon>Cellvibrionaceae</taxon>
        <taxon>Pseudomaricurvus</taxon>
    </lineage>
</organism>
<evidence type="ECO:0000313" key="6">
    <source>
        <dbReference type="Proteomes" id="UP000787472"/>
    </source>
</evidence>
<dbReference type="InterPro" id="IPR001034">
    <property type="entry name" value="DeoR_HTH"/>
</dbReference>
<dbReference type="AlphaFoldDB" id="A0A9E5JUG5"/>
<dbReference type="Pfam" id="PF08220">
    <property type="entry name" value="HTH_DeoR"/>
    <property type="match status" value="1"/>
</dbReference>
<dbReference type="Proteomes" id="UP000787472">
    <property type="component" value="Unassembled WGS sequence"/>
</dbReference>
<dbReference type="PANTHER" id="PTHR30363:SF55">
    <property type="entry name" value="HTH-TYPE TRANSCRIPTIONAL REGULATOR ULAR"/>
    <property type="match status" value="1"/>
</dbReference>